<name>A0A0H2RDY1_9AGAM</name>
<dbReference type="Proteomes" id="UP000053477">
    <property type="component" value="Unassembled WGS sequence"/>
</dbReference>
<dbReference type="OrthoDB" id="3256413at2759"/>
<evidence type="ECO:0000313" key="3">
    <source>
        <dbReference type="EMBL" id="KLO09974.1"/>
    </source>
</evidence>
<accession>A0A0H2RDY1</accession>
<dbReference type="InParanoid" id="A0A0H2RDY1"/>
<proteinExistence type="predicted"/>
<evidence type="ECO:0000313" key="4">
    <source>
        <dbReference type="Proteomes" id="UP000053477"/>
    </source>
</evidence>
<sequence>MTLMIMDFPDEILVNVILKLPWKTILIVQRVNQRICALVCETKVIQYTIELGCAGMVDCQAIDTVEKRLDKLRRYQASWMRLKSNRRQLIQLPQSPIWELSGGVLAQGIPSTPGSFDVHRIVFTRLARDARGQLNEKQWEYENSDMEIRDFTMDPSQDLAVFISTPRPADTDETAKIVFMFVTLRTFRKHPRAHSGILMHEISTSLASRCTNIQQLCANYICFLHSAQFDDASEELIVWDWVSGEMKFRLTDCMVRSFSFITPTHLLLALQLGLESDTLDTYETPVRLVICDIEATAHIEKRGGSQGGQNSYSATCVLDLPPMQPYADIVDVLIRSDPAPFSHKTFTSPETDDSETSQDQDTRKSSGDVPFALAPHNRLFVINISVYPEDDMDEDDVRSDYINLALFIPLSTLMKFTSPSSHTEVIFGAAARSATPSTATNVQVKWDEWVPRGSRIFVLPNEERVWVCNVYGSRFVYALESSQADGEPAPRRFAVMDFNPHAARRAIAVVDSKSTHVEHFQLEEHKKADIIEASHVEWSCVPSTLSSEKYRIFTQDVTTDLPFQQSFSRNAFVFDGLLLTEDNILLVKASHIHLHGVTNFVL</sequence>
<dbReference type="PROSITE" id="PS50181">
    <property type="entry name" value="FBOX"/>
    <property type="match status" value="1"/>
</dbReference>
<feature type="region of interest" description="Disordered" evidence="1">
    <location>
        <begin position="341"/>
        <end position="370"/>
    </location>
</feature>
<feature type="domain" description="F-box" evidence="2">
    <location>
        <begin position="2"/>
        <end position="48"/>
    </location>
</feature>
<protein>
    <recommendedName>
        <fullName evidence="2">F-box domain-containing protein</fullName>
    </recommendedName>
</protein>
<organism evidence="3 4">
    <name type="scientific">Schizopora paradoxa</name>
    <dbReference type="NCBI Taxonomy" id="27342"/>
    <lineage>
        <taxon>Eukaryota</taxon>
        <taxon>Fungi</taxon>
        <taxon>Dikarya</taxon>
        <taxon>Basidiomycota</taxon>
        <taxon>Agaricomycotina</taxon>
        <taxon>Agaricomycetes</taxon>
        <taxon>Hymenochaetales</taxon>
        <taxon>Schizoporaceae</taxon>
        <taxon>Schizopora</taxon>
    </lineage>
</organism>
<dbReference type="InterPro" id="IPR001810">
    <property type="entry name" value="F-box_dom"/>
</dbReference>
<keyword evidence="4" id="KW-1185">Reference proteome</keyword>
<reference evidence="3 4" key="1">
    <citation type="submission" date="2015-04" db="EMBL/GenBank/DDBJ databases">
        <title>Complete genome sequence of Schizopora paradoxa KUC8140, a cosmopolitan wood degrader in East Asia.</title>
        <authorList>
            <consortium name="DOE Joint Genome Institute"/>
            <person name="Min B."/>
            <person name="Park H."/>
            <person name="Jang Y."/>
            <person name="Kim J.-J."/>
            <person name="Kim K.H."/>
            <person name="Pangilinan J."/>
            <person name="Lipzen A."/>
            <person name="Riley R."/>
            <person name="Grigoriev I.V."/>
            <person name="Spatafora J.W."/>
            <person name="Choi I.-G."/>
        </authorList>
    </citation>
    <scope>NUCLEOTIDE SEQUENCE [LARGE SCALE GENOMIC DNA]</scope>
    <source>
        <strain evidence="3 4">KUC8140</strain>
    </source>
</reference>
<evidence type="ECO:0000256" key="1">
    <source>
        <dbReference type="SAM" id="MobiDB-lite"/>
    </source>
</evidence>
<dbReference type="EMBL" id="KQ086039">
    <property type="protein sequence ID" value="KLO09974.1"/>
    <property type="molecule type" value="Genomic_DNA"/>
</dbReference>
<evidence type="ECO:0000259" key="2">
    <source>
        <dbReference type="PROSITE" id="PS50181"/>
    </source>
</evidence>
<dbReference type="AlphaFoldDB" id="A0A0H2RDY1"/>
<gene>
    <name evidence="3" type="ORF">SCHPADRAFT_539426</name>
</gene>